<evidence type="ECO:0000313" key="11">
    <source>
        <dbReference type="EMBL" id="CAF4153259.1"/>
    </source>
</evidence>
<dbReference type="Proteomes" id="UP000676336">
    <property type="component" value="Unassembled WGS sequence"/>
</dbReference>
<dbReference type="EMBL" id="CAJNOW010008623">
    <property type="protein sequence ID" value="CAF1541368.1"/>
    <property type="molecule type" value="Genomic_DNA"/>
</dbReference>
<name>A0A816PP65_9BILA</name>
<accession>A0A816PP65</accession>
<dbReference type="Proteomes" id="UP000663887">
    <property type="component" value="Unassembled WGS sequence"/>
</dbReference>
<dbReference type="EMBL" id="CAJOBG010005445">
    <property type="protein sequence ID" value="CAF4153259.1"/>
    <property type="molecule type" value="Genomic_DNA"/>
</dbReference>
<keyword evidence="1" id="KW-1133">Transmembrane helix</keyword>
<comment type="caution">
    <text evidence="4">The sequence shown here is derived from an EMBL/GenBank/DDBJ whole genome shotgun (WGS) entry which is preliminary data.</text>
</comment>
<dbReference type="EMBL" id="CAJNRF010006643">
    <property type="protein sequence ID" value="CAF2083249.1"/>
    <property type="molecule type" value="Genomic_DNA"/>
</dbReference>
<evidence type="ECO:0000313" key="4">
    <source>
        <dbReference type="EMBL" id="CAF2050798.1"/>
    </source>
</evidence>
<dbReference type="Proteomes" id="UP000663842">
    <property type="component" value="Unassembled WGS sequence"/>
</dbReference>
<dbReference type="EMBL" id="CAJNRG010002744">
    <property type="protein sequence ID" value="CAF2050798.1"/>
    <property type="molecule type" value="Genomic_DNA"/>
</dbReference>
<keyword evidence="1" id="KW-0812">Transmembrane</keyword>
<dbReference type="EMBL" id="CAJOBI010004578">
    <property type="protein sequence ID" value="CAF4006112.1"/>
    <property type="molecule type" value="Genomic_DNA"/>
</dbReference>
<protein>
    <submittedName>
        <fullName evidence="4">Uncharacterized protein</fullName>
    </submittedName>
</protein>
<evidence type="ECO:0000313" key="5">
    <source>
        <dbReference type="EMBL" id="CAF2068977.1"/>
    </source>
</evidence>
<dbReference type="EMBL" id="CAJNOV010009488">
    <property type="protein sequence ID" value="CAF1367924.1"/>
    <property type="molecule type" value="Genomic_DNA"/>
</dbReference>
<dbReference type="OrthoDB" id="10027635at2759"/>
<evidence type="ECO:0000313" key="10">
    <source>
        <dbReference type="EMBL" id="CAF4006112.1"/>
    </source>
</evidence>
<dbReference type="AlphaFoldDB" id="A0A816PP65"/>
<dbReference type="Proteomes" id="UP000681967">
    <property type="component" value="Unassembled WGS sequence"/>
</dbReference>
<keyword evidence="1" id="KW-0472">Membrane</keyword>
<evidence type="ECO:0000313" key="8">
    <source>
        <dbReference type="EMBL" id="CAF3928527.1"/>
    </source>
</evidence>
<dbReference type="Proteomes" id="UP000663866">
    <property type="component" value="Unassembled WGS sequence"/>
</dbReference>
<evidence type="ECO:0000256" key="1">
    <source>
        <dbReference type="SAM" id="Phobius"/>
    </source>
</evidence>
<dbReference type="EMBL" id="CAJNRE010007918">
    <property type="protein sequence ID" value="CAF2068977.1"/>
    <property type="molecule type" value="Genomic_DNA"/>
</dbReference>
<dbReference type="EMBL" id="CAJOBH010003131">
    <property type="protein sequence ID" value="CAF3939101.1"/>
    <property type="molecule type" value="Genomic_DNA"/>
</dbReference>
<dbReference type="EMBL" id="CAJOBJ010001387">
    <property type="protein sequence ID" value="CAF3876562.1"/>
    <property type="molecule type" value="Genomic_DNA"/>
</dbReference>
<gene>
    <name evidence="9" type="ORF">BYL167_LOCUS10417</name>
    <name evidence="2" type="ORF">CJN711_LOCUS20286</name>
    <name evidence="7" type="ORF">GIL414_LOCUS5320</name>
    <name evidence="3" type="ORF">KQP761_LOCUS16986</name>
    <name evidence="5" type="ORF">MBJ925_LOCUS16358</name>
    <name evidence="11" type="ORF">OVN521_LOCUS23711</name>
    <name evidence="10" type="ORF">SMN809_LOCUS12208</name>
    <name evidence="8" type="ORF">UXM345_LOCUS12050</name>
    <name evidence="6" type="ORF">WKI299_LOCUS16616</name>
    <name evidence="4" type="ORF">XDN619_LOCUS8489</name>
</gene>
<dbReference type="Proteomes" id="UP000663855">
    <property type="component" value="Unassembled WGS sequence"/>
</dbReference>
<sequence>METIKTAPLPQKAIIASIVILILLISYSLRGSNEVEVNDKERNISLCQIRARFDGLDGFDDRTLLLLLAELKMQDFLIGQPVWGPLDTLIYLCEHRLKVGLKLSKLEAALHKVIINGPESSTHLAWSCA</sequence>
<keyword evidence="12" id="KW-1185">Reference proteome</keyword>
<evidence type="ECO:0000313" key="12">
    <source>
        <dbReference type="Proteomes" id="UP000663866"/>
    </source>
</evidence>
<reference evidence="4" key="1">
    <citation type="submission" date="2021-02" db="EMBL/GenBank/DDBJ databases">
        <authorList>
            <person name="Nowell W R."/>
        </authorList>
    </citation>
    <scope>NUCLEOTIDE SEQUENCE</scope>
</reference>
<proteinExistence type="predicted"/>
<dbReference type="Proteomes" id="UP000663834">
    <property type="component" value="Unassembled WGS sequence"/>
</dbReference>
<organism evidence="4 13">
    <name type="scientific">Rotaria magnacalcarata</name>
    <dbReference type="NCBI Taxonomy" id="392030"/>
    <lineage>
        <taxon>Eukaryota</taxon>
        <taxon>Metazoa</taxon>
        <taxon>Spiralia</taxon>
        <taxon>Gnathifera</taxon>
        <taxon>Rotifera</taxon>
        <taxon>Eurotatoria</taxon>
        <taxon>Bdelloidea</taxon>
        <taxon>Philodinida</taxon>
        <taxon>Philodinidae</taxon>
        <taxon>Rotaria</taxon>
    </lineage>
</organism>
<dbReference type="Proteomes" id="UP000663824">
    <property type="component" value="Unassembled WGS sequence"/>
</dbReference>
<evidence type="ECO:0000313" key="7">
    <source>
        <dbReference type="EMBL" id="CAF3876562.1"/>
    </source>
</evidence>
<dbReference type="Proteomes" id="UP000663856">
    <property type="component" value="Unassembled WGS sequence"/>
</dbReference>
<dbReference type="Proteomes" id="UP000681720">
    <property type="component" value="Unassembled WGS sequence"/>
</dbReference>
<feature type="transmembrane region" description="Helical" evidence="1">
    <location>
        <begin position="12"/>
        <end position="29"/>
    </location>
</feature>
<evidence type="ECO:0000313" key="13">
    <source>
        <dbReference type="Proteomes" id="UP000663887"/>
    </source>
</evidence>
<dbReference type="EMBL" id="CAJOBF010001233">
    <property type="protein sequence ID" value="CAF3928527.1"/>
    <property type="molecule type" value="Genomic_DNA"/>
</dbReference>
<evidence type="ECO:0000313" key="9">
    <source>
        <dbReference type="EMBL" id="CAF3939101.1"/>
    </source>
</evidence>
<evidence type="ECO:0000313" key="3">
    <source>
        <dbReference type="EMBL" id="CAF1541368.1"/>
    </source>
</evidence>
<evidence type="ECO:0000313" key="6">
    <source>
        <dbReference type="EMBL" id="CAF2083249.1"/>
    </source>
</evidence>
<evidence type="ECO:0000313" key="2">
    <source>
        <dbReference type="EMBL" id="CAF1367924.1"/>
    </source>
</evidence>